<reference evidence="6 8" key="1">
    <citation type="submission" date="2015-09" db="EMBL/GenBank/DDBJ databases">
        <authorList>
            <consortium name="Swine Surveillance"/>
        </authorList>
    </citation>
    <scope>NUCLEOTIDE SEQUENCE [LARGE SCALE GENOMIC DNA]</scope>
    <source>
        <strain evidence="6 8">5120</strain>
    </source>
</reference>
<dbReference type="InterPro" id="IPR008927">
    <property type="entry name" value="6-PGluconate_DH-like_C_sf"/>
</dbReference>
<dbReference type="Pfam" id="PF02737">
    <property type="entry name" value="3HCDH_N"/>
    <property type="match status" value="1"/>
</dbReference>
<evidence type="ECO:0000313" key="7">
    <source>
        <dbReference type="Proteomes" id="UP000051086"/>
    </source>
</evidence>
<feature type="domain" description="3-hydroxyacyl-CoA dehydrogenase NAD binding" evidence="4">
    <location>
        <begin position="5"/>
        <end position="180"/>
    </location>
</feature>
<dbReference type="Pfam" id="PF00725">
    <property type="entry name" value="3HCDH"/>
    <property type="match status" value="1"/>
</dbReference>
<dbReference type="Proteomes" id="UP000051887">
    <property type="component" value="Unassembled WGS sequence"/>
</dbReference>
<evidence type="ECO:0000256" key="1">
    <source>
        <dbReference type="ARBA" id="ARBA00023002"/>
    </source>
</evidence>
<evidence type="ECO:0000313" key="8">
    <source>
        <dbReference type="Proteomes" id="UP000051887"/>
    </source>
</evidence>
<dbReference type="EC" id="1.1.1.108" evidence="6"/>
<name>A0A0P1FL05_9RHOB</name>
<dbReference type="InterPro" id="IPR036291">
    <property type="entry name" value="NAD(P)-bd_dom_sf"/>
</dbReference>
<dbReference type="RefSeq" id="WP_106404225.1">
    <property type="nucleotide sequence ID" value="NZ_CYSB01000036.1"/>
</dbReference>
<dbReference type="Gene3D" id="3.40.50.720">
    <property type="entry name" value="NAD(P)-binding Rossmann-like Domain"/>
    <property type="match status" value="1"/>
</dbReference>
<keyword evidence="1 6" id="KW-0560">Oxidoreductase</keyword>
<proteinExistence type="predicted"/>
<reference evidence="5 7" key="2">
    <citation type="submission" date="2015-09" db="EMBL/GenBank/DDBJ databases">
        <authorList>
            <person name="Rodrigo-Torres L."/>
            <person name="Arahal D.R."/>
        </authorList>
    </citation>
    <scope>NUCLEOTIDE SEQUENCE [LARGE SCALE GENOMIC DNA]</scope>
    <source>
        <strain evidence="5 7">CECT 5118</strain>
    </source>
</reference>
<feature type="signal peptide" evidence="2">
    <location>
        <begin position="1"/>
        <end position="19"/>
    </location>
</feature>
<dbReference type="SUPFAM" id="SSF51735">
    <property type="entry name" value="NAD(P)-binding Rossmann-fold domains"/>
    <property type="match status" value="1"/>
</dbReference>
<feature type="chain" id="PRO_5009792416" evidence="2">
    <location>
        <begin position="20"/>
        <end position="308"/>
    </location>
</feature>
<dbReference type="OrthoDB" id="9803287at2"/>
<evidence type="ECO:0000256" key="2">
    <source>
        <dbReference type="SAM" id="SignalP"/>
    </source>
</evidence>
<evidence type="ECO:0000259" key="4">
    <source>
        <dbReference type="Pfam" id="PF02737"/>
    </source>
</evidence>
<dbReference type="PANTHER" id="PTHR48075:SF5">
    <property type="entry name" value="3-HYDROXYBUTYRYL-COA DEHYDROGENASE"/>
    <property type="match status" value="1"/>
</dbReference>
<dbReference type="GO" id="GO:0070403">
    <property type="term" value="F:NAD+ binding"/>
    <property type="evidence" value="ECO:0007669"/>
    <property type="project" value="InterPro"/>
</dbReference>
<accession>A0A0P1FL05</accession>
<dbReference type="InterPro" id="IPR006108">
    <property type="entry name" value="3HC_DH_C"/>
</dbReference>
<dbReference type="InterPro" id="IPR013328">
    <property type="entry name" value="6PGD_dom2"/>
</dbReference>
<keyword evidence="2" id="KW-0732">Signal</keyword>
<dbReference type="GO" id="GO:0006631">
    <property type="term" value="P:fatty acid metabolic process"/>
    <property type="evidence" value="ECO:0007669"/>
    <property type="project" value="InterPro"/>
</dbReference>
<dbReference type="InterPro" id="IPR006176">
    <property type="entry name" value="3-OHacyl-CoA_DH_NAD-bd"/>
</dbReference>
<organism evidence="6 8">
    <name type="scientific">Thalassovita autumnalis</name>
    <dbReference type="NCBI Taxonomy" id="2072972"/>
    <lineage>
        <taxon>Bacteria</taxon>
        <taxon>Pseudomonadati</taxon>
        <taxon>Pseudomonadota</taxon>
        <taxon>Alphaproteobacteria</taxon>
        <taxon>Rhodobacterales</taxon>
        <taxon>Roseobacteraceae</taxon>
        <taxon>Thalassovita</taxon>
    </lineage>
</organism>
<dbReference type="GO" id="GO:0047728">
    <property type="term" value="F:carnitine 3-dehydrogenase activity"/>
    <property type="evidence" value="ECO:0007669"/>
    <property type="project" value="UniProtKB-EC"/>
</dbReference>
<evidence type="ECO:0000259" key="3">
    <source>
        <dbReference type="Pfam" id="PF00725"/>
    </source>
</evidence>
<evidence type="ECO:0000313" key="6">
    <source>
        <dbReference type="EMBL" id="CUH71417.1"/>
    </source>
</evidence>
<protein>
    <submittedName>
        <fullName evidence="6">L-carnitine dehydrogenase</fullName>
        <ecNumber evidence="6">1.1.1.108</ecNumber>
    </submittedName>
</protein>
<dbReference type="EMBL" id="CYSB01000036">
    <property type="protein sequence ID" value="CUH68885.1"/>
    <property type="molecule type" value="Genomic_DNA"/>
</dbReference>
<gene>
    <name evidence="6" type="primary">lcdH_2</name>
    <name evidence="5" type="synonym">lcdH_3</name>
    <name evidence="5" type="ORF">TL5118_02844</name>
    <name evidence="6" type="ORF">TL5120_01203</name>
</gene>
<dbReference type="Gene3D" id="1.10.1040.10">
    <property type="entry name" value="N-(1-d-carboxylethyl)-l-norvaline Dehydrogenase, domain 2"/>
    <property type="match status" value="1"/>
</dbReference>
<sequence>MIYSKIAVLGAGTIGMSWAALFAATGRDVVIFDPAPDVMARGTALIEQSAPTLRELGWDHAGDMSRIRFTDDPVEAVTGADFVQESVPERLEIKHELYAKIEPHLGRGVLIGTSTSGLTLTALQEGLKDPGGLLLAHPFNPPHLIPLVELMDNAQTRQGALAEAQAFYESIGKSCIRLNKEVPGHVANRLQAAVWREAIHLAMEGVASVKDIDTAISHGPGLRWAAMGPTTTFHLGGGAGGIRAFCDHLTGPFESWWADLGAPHLTPEVVDVLAKGLEEATAGQEMQDLVQRRDDLVLTYVKAAMARE</sequence>
<dbReference type="EMBL" id="CYSC01000020">
    <property type="protein sequence ID" value="CUH71417.1"/>
    <property type="molecule type" value="Genomic_DNA"/>
</dbReference>
<evidence type="ECO:0000313" key="5">
    <source>
        <dbReference type="EMBL" id="CUH68885.1"/>
    </source>
</evidence>
<dbReference type="PANTHER" id="PTHR48075">
    <property type="entry name" value="3-HYDROXYACYL-COA DEHYDROGENASE FAMILY PROTEIN"/>
    <property type="match status" value="1"/>
</dbReference>
<dbReference type="AlphaFoldDB" id="A0A0P1FL05"/>
<keyword evidence="7" id="KW-1185">Reference proteome</keyword>
<feature type="domain" description="3-hydroxyacyl-CoA dehydrogenase C-terminal" evidence="3">
    <location>
        <begin position="184"/>
        <end position="251"/>
    </location>
</feature>
<dbReference type="SUPFAM" id="SSF48179">
    <property type="entry name" value="6-phosphogluconate dehydrogenase C-terminal domain-like"/>
    <property type="match status" value="1"/>
</dbReference>
<dbReference type="Proteomes" id="UP000051086">
    <property type="component" value="Unassembled WGS sequence"/>
</dbReference>